<keyword evidence="4 10" id="KW-0813">Transport</keyword>
<dbReference type="CDD" id="cd06261">
    <property type="entry name" value="TM_PBP2"/>
    <property type="match status" value="1"/>
</dbReference>
<dbReference type="AlphaFoldDB" id="A0A0X8JMX9"/>
<dbReference type="InterPro" id="IPR011867">
    <property type="entry name" value="ModB_ABC"/>
</dbReference>
<keyword evidence="14" id="KW-1185">Reference proteome</keyword>
<feature type="domain" description="ABC transmembrane type-1" evidence="12">
    <location>
        <begin position="12"/>
        <end position="213"/>
    </location>
</feature>
<keyword evidence="7 10" id="KW-0812">Transmembrane</keyword>
<dbReference type="Proteomes" id="UP000069241">
    <property type="component" value="Chromosome"/>
</dbReference>
<feature type="transmembrane region" description="Helical" evidence="10">
    <location>
        <begin position="18"/>
        <end position="38"/>
    </location>
</feature>
<dbReference type="GO" id="GO:0015098">
    <property type="term" value="F:molybdate ion transmembrane transporter activity"/>
    <property type="evidence" value="ECO:0007669"/>
    <property type="project" value="UniProtKB-UniRule"/>
</dbReference>
<dbReference type="InterPro" id="IPR035906">
    <property type="entry name" value="MetI-like_sf"/>
</dbReference>
<evidence type="ECO:0000256" key="3">
    <source>
        <dbReference type="ARBA" id="ARBA00007069"/>
    </source>
</evidence>
<proteinExistence type="inferred from homology"/>
<sequence>MDFDQISILSPLELSLRVASLATLFSFVAATLMAWLLARKRGPLPALLDALCTLPLVLPPTVLGYYLILLVGRRGVFGHWLADMGINLIFSWQGAVVAATVVVFPLIYKSARAALEQVDPHLENAARTLGSSEWRVFVSVSLPLAWRGIFAGLMLAFARGMGEFGATLMIAGNIPGKTQTLALAIYDAFQAGNDVQAVWLVIITSAVCVSLLMAAELLLKLKWKRRSR</sequence>
<dbReference type="GO" id="GO:0005886">
    <property type="term" value="C:plasma membrane"/>
    <property type="evidence" value="ECO:0007669"/>
    <property type="project" value="UniProtKB-SubCell"/>
</dbReference>
<dbReference type="InterPro" id="IPR000515">
    <property type="entry name" value="MetI-like"/>
</dbReference>
<dbReference type="KEGG" id="dfi:AXF13_15095"/>
<evidence type="ECO:0000256" key="8">
    <source>
        <dbReference type="ARBA" id="ARBA00022989"/>
    </source>
</evidence>
<feature type="transmembrane region" description="Helical" evidence="10">
    <location>
        <begin position="89"/>
        <end position="108"/>
    </location>
</feature>
<feature type="transmembrane region" description="Helical" evidence="10">
    <location>
        <begin position="136"/>
        <end position="158"/>
    </location>
</feature>
<evidence type="ECO:0000256" key="4">
    <source>
        <dbReference type="ARBA" id="ARBA00022448"/>
    </source>
</evidence>
<dbReference type="PROSITE" id="PS50928">
    <property type="entry name" value="ABC_TM1"/>
    <property type="match status" value="1"/>
</dbReference>
<keyword evidence="5 11" id="KW-1003">Cell membrane</keyword>
<keyword evidence="6 11" id="KW-0500">Molybdenum</keyword>
<keyword evidence="8 10" id="KW-1133">Transmembrane helix</keyword>
<evidence type="ECO:0000256" key="2">
    <source>
        <dbReference type="ARBA" id="ARBA00004651"/>
    </source>
</evidence>
<dbReference type="PANTHER" id="PTHR30183:SF3">
    <property type="entry name" value="MOLYBDENUM TRANSPORT SYSTEM PERMEASE PROTEIN MODB"/>
    <property type="match status" value="1"/>
</dbReference>
<dbReference type="PANTHER" id="PTHR30183">
    <property type="entry name" value="MOLYBDENUM TRANSPORT SYSTEM PERMEASE PROTEIN MODB"/>
    <property type="match status" value="1"/>
</dbReference>
<dbReference type="SUPFAM" id="SSF161098">
    <property type="entry name" value="MetI-like"/>
    <property type="match status" value="1"/>
</dbReference>
<evidence type="ECO:0000256" key="10">
    <source>
        <dbReference type="RuleBase" id="RU363032"/>
    </source>
</evidence>
<evidence type="ECO:0000256" key="11">
    <source>
        <dbReference type="RuleBase" id="RU365097"/>
    </source>
</evidence>
<evidence type="ECO:0000256" key="7">
    <source>
        <dbReference type="ARBA" id="ARBA00022692"/>
    </source>
</evidence>
<evidence type="ECO:0000259" key="12">
    <source>
        <dbReference type="PROSITE" id="PS50928"/>
    </source>
</evidence>
<protein>
    <recommendedName>
        <fullName evidence="11">Molybdenum transport system permease</fullName>
    </recommendedName>
</protein>
<name>A0A0X8JMX9_9BACT</name>
<evidence type="ECO:0000256" key="6">
    <source>
        <dbReference type="ARBA" id="ARBA00022505"/>
    </source>
</evidence>
<dbReference type="RefSeq" id="WP_008682433.1">
    <property type="nucleotide sequence ID" value="NZ_CP014229.1"/>
</dbReference>
<dbReference type="Gene3D" id="1.10.3720.10">
    <property type="entry name" value="MetI-like"/>
    <property type="match status" value="1"/>
</dbReference>
<evidence type="ECO:0000256" key="5">
    <source>
        <dbReference type="ARBA" id="ARBA00022475"/>
    </source>
</evidence>
<comment type="subcellular location">
    <subcellularLocation>
        <location evidence="2 10">Cell membrane</location>
        <topology evidence="2 10">Multi-pass membrane protein</topology>
    </subcellularLocation>
</comment>
<reference evidence="14" key="1">
    <citation type="submission" date="2016-02" db="EMBL/GenBank/DDBJ databases">
        <authorList>
            <person name="Holder M.E."/>
            <person name="Ajami N.J."/>
            <person name="Petrosino J.F."/>
        </authorList>
    </citation>
    <scope>NUCLEOTIDE SEQUENCE [LARGE SCALE GENOMIC DNA]</scope>
    <source>
        <strain evidence="14">CCUG 45958</strain>
    </source>
</reference>
<dbReference type="EMBL" id="CP014229">
    <property type="protein sequence ID" value="AMD91348.1"/>
    <property type="molecule type" value="Genomic_DNA"/>
</dbReference>
<evidence type="ECO:0000256" key="1">
    <source>
        <dbReference type="ARBA" id="ARBA00002949"/>
    </source>
</evidence>
<feature type="transmembrane region" description="Helical" evidence="10">
    <location>
        <begin position="50"/>
        <end position="69"/>
    </location>
</feature>
<comment type="function">
    <text evidence="1 11">Part of the binding-protein-dependent transport system for molybdenum; probably responsible for the translocation of the substrate across the membrane.</text>
</comment>
<organism evidence="13 14">
    <name type="scientific">Desulfovibrio fairfieldensis</name>
    <dbReference type="NCBI Taxonomy" id="44742"/>
    <lineage>
        <taxon>Bacteria</taxon>
        <taxon>Pseudomonadati</taxon>
        <taxon>Thermodesulfobacteriota</taxon>
        <taxon>Desulfovibrionia</taxon>
        <taxon>Desulfovibrionales</taxon>
        <taxon>Desulfovibrionaceae</taxon>
        <taxon>Desulfovibrio</taxon>
    </lineage>
</organism>
<gene>
    <name evidence="13" type="ORF">AXF13_15095</name>
</gene>
<evidence type="ECO:0000313" key="14">
    <source>
        <dbReference type="Proteomes" id="UP000069241"/>
    </source>
</evidence>
<comment type="similarity">
    <text evidence="3 11">Belongs to the binding-protein-dependent transport system permease family. CysTW subfamily.</text>
</comment>
<dbReference type="Pfam" id="PF00528">
    <property type="entry name" value="BPD_transp_1"/>
    <property type="match status" value="1"/>
</dbReference>
<evidence type="ECO:0000256" key="9">
    <source>
        <dbReference type="ARBA" id="ARBA00023136"/>
    </source>
</evidence>
<dbReference type="NCBIfam" id="TIGR02141">
    <property type="entry name" value="modB_ABC"/>
    <property type="match status" value="1"/>
</dbReference>
<dbReference type="STRING" id="44742.AXF13_15095"/>
<evidence type="ECO:0000313" key="13">
    <source>
        <dbReference type="EMBL" id="AMD91348.1"/>
    </source>
</evidence>
<accession>A0A0X8JMX9</accession>
<feature type="transmembrane region" description="Helical" evidence="10">
    <location>
        <begin position="197"/>
        <end position="219"/>
    </location>
</feature>
<keyword evidence="9 10" id="KW-0472">Membrane</keyword>